<organism evidence="1 2">
    <name type="scientific">Pluteus cervinus</name>
    <dbReference type="NCBI Taxonomy" id="181527"/>
    <lineage>
        <taxon>Eukaryota</taxon>
        <taxon>Fungi</taxon>
        <taxon>Dikarya</taxon>
        <taxon>Basidiomycota</taxon>
        <taxon>Agaricomycotina</taxon>
        <taxon>Agaricomycetes</taxon>
        <taxon>Agaricomycetidae</taxon>
        <taxon>Agaricales</taxon>
        <taxon>Pluteineae</taxon>
        <taxon>Pluteaceae</taxon>
        <taxon>Pluteus</taxon>
    </lineage>
</organism>
<gene>
    <name evidence="1" type="ORF">BDN72DRAFT_894315</name>
</gene>
<name>A0ACD3B5J8_9AGAR</name>
<evidence type="ECO:0000313" key="1">
    <source>
        <dbReference type="EMBL" id="TFK73080.1"/>
    </source>
</evidence>
<keyword evidence="2" id="KW-1185">Reference proteome</keyword>
<sequence length="122" mass="14366">MDCNFESTLPPELWIIIFQMLSRDDLVTLRLVSKRFHQLSRPFFWEWLILCSLKQSSEAKARIVLRNPELGAQVKHLELRPSSWGFVGSPTWHPTNLWEILPHFSNFQEECRDGSQDYPPPT</sequence>
<proteinExistence type="predicted"/>
<dbReference type="EMBL" id="ML208279">
    <property type="protein sequence ID" value="TFK73080.1"/>
    <property type="molecule type" value="Genomic_DNA"/>
</dbReference>
<accession>A0ACD3B5J8</accession>
<protein>
    <submittedName>
        <fullName evidence="1">Uncharacterized protein</fullName>
    </submittedName>
</protein>
<dbReference type="Proteomes" id="UP000308600">
    <property type="component" value="Unassembled WGS sequence"/>
</dbReference>
<reference evidence="1 2" key="1">
    <citation type="journal article" date="2019" name="Nat. Ecol. Evol.">
        <title>Megaphylogeny resolves global patterns of mushroom evolution.</title>
        <authorList>
            <person name="Varga T."/>
            <person name="Krizsan K."/>
            <person name="Foldi C."/>
            <person name="Dima B."/>
            <person name="Sanchez-Garcia M."/>
            <person name="Sanchez-Ramirez S."/>
            <person name="Szollosi G.J."/>
            <person name="Szarkandi J.G."/>
            <person name="Papp V."/>
            <person name="Albert L."/>
            <person name="Andreopoulos W."/>
            <person name="Angelini C."/>
            <person name="Antonin V."/>
            <person name="Barry K.W."/>
            <person name="Bougher N.L."/>
            <person name="Buchanan P."/>
            <person name="Buyck B."/>
            <person name="Bense V."/>
            <person name="Catcheside P."/>
            <person name="Chovatia M."/>
            <person name="Cooper J."/>
            <person name="Damon W."/>
            <person name="Desjardin D."/>
            <person name="Finy P."/>
            <person name="Geml J."/>
            <person name="Haridas S."/>
            <person name="Hughes K."/>
            <person name="Justo A."/>
            <person name="Karasinski D."/>
            <person name="Kautmanova I."/>
            <person name="Kiss B."/>
            <person name="Kocsube S."/>
            <person name="Kotiranta H."/>
            <person name="LaButti K.M."/>
            <person name="Lechner B.E."/>
            <person name="Liimatainen K."/>
            <person name="Lipzen A."/>
            <person name="Lukacs Z."/>
            <person name="Mihaltcheva S."/>
            <person name="Morgado L.N."/>
            <person name="Niskanen T."/>
            <person name="Noordeloos M.E."/>
            <person name="Ohm R.A."/>
            <person name="Ortiz-Santana B."/>
            <person name="Ovrebo C."/>
            <person name="Racz N."/>
            <person name="Riley R."/>
            <person name="Savchenko A."/>
            <person name="Shiryaev A."/>
            <person name="Soop K."/>
            <person name="Spirin V."/>
            <person name="Szebenyi C."/>
            <person name="Tomsovsky M."/>
            <person name="Tulloss R.E."/>
            <person name="Uehling J."/>
            <person name="Grigoriev I.V."/>
            <person name="Vagvolgyi C."/>
            <person name="Papp T."/>
            <person name="Martin F.M."/>
            <person name="Miettinen O."/>
            <person name="Hibbett D.S."/>
            <person name="Nagy L.G."/>
        </authorList>
    </citation>
    <scope>NUCLEOTIDE SEQUENCE [LARGE SCALE GENOMIC DNA]</scope>
    <source>
        <strain evidence="1 2">NL-1719</strain>
    </source>
</reference>
<evidence type="ECO:0000313" key="2">
    <source>
        <dbReference type="Proteomes" id="UP000308600"/>
    </source>
</evidence>